<name>A0ABD3MCI9_9STRA</name>
<dbReference type="AlphaFoldDB" id="A0ABD3MCI9"/>
<proteinExistence type="predicted"/>
<protein>
    <submittedName>
        <fullName evidence="1">Uncharacterized protein</fullName>
    </submittedName>
</protein>
<gene>
    <name evidence="1" type="ORF">ACHAWU_000339</name>
</gene>
<dbReference type="PANTHER" id="PTHR43642:SF1">
    <property type="entry name" value="HYBRID SIGNAL TRANSDUCTION HISTIDINE KINASE G"/>
    <property type="match status" value="1"/>
</dbReference>
<keyword evidence="2" id="KW-1185">Reference proteome</keyword>
<evidence type="ECO:0000313" key="2">
    <source>
        <dbReference type="Proteomes" id="UP001530293"/>
    </source>
</evidence>
<evidence type="ECO:0000313" key="1">
    <source>
        <dbReference type="EMBL" id="KAL3760364.1"/>
    </source>
</evidence>
<comment type="caution">
    <text evidence="1">The sequence shown here is derived from an EMBL/GenBank/DDBJ whole genome shotgun (WGS) entry which is preliminary data.</text>
</comment>
<dbReference type="Proteomes" id="UP001530293">
    <property type="component" value="Unassembled WGS sequence"/>
</dbReference>
<dbReference type="InterPro" id="IPR053159">
    <property type="entry name" value="Hybrid_Histidine_Kinase"/>
</dbReference>
<reference evidence="1 2" key="1">
    <citation type="submission" date="2024-10" db="EMBL/GenBank/DDBJ databases">
        <title>Updated reference genomes for cyclostephanoid diatoms.</title>
        <authorList>
            <person name="Roberts W.R."/>
            <person name="Alverson A.J."/>
        </authorList>
    </citation>
    <scope>NUCLEOTIDE SEQUENCE [LARGE SCALE GENOMIC DNA]</scope>
    <source>
        <strain evidence="1 2">AJA232-27</strain>
    </source>
</reference>
<accession>A0ABD3MCI9</accession>
<dbReference type="EMBL" id="JALLBG020000188">
    <property type="protein sequence ID" value="KAL3760364.1"/>
    <property type="molecule type" value="Genomic_DNA"/>
</dbReference>
<organism evidence="1 2">
    <name type="scientific">Discostella pseudostelligera</name>
    <dbReference type="NCBI Taxonomy" id="259834"/>
    <lineage>
        <taxon>Eukaryota</taxon>
        <taxon>Sar</taxon>
        <taxon>Stramenopiles</taxon>
        <taxon>Ochrophyta</taxon>
        <taxon>Bacillariophyta</taxon>
        <taxon>Coscinodiscophyceae</taxon>
        <taxon>Thalassiosirophycidae</taxon>
        <taxon>Stephanodiscales</taxon>
        <taxon>Stephanodiscaceae</taxon>
        <taxon>Discostella</taxon>
    </lineage>
</organism>
<sequence>MGDAKLTAEMYRMKNFLQSLSDDAICNMPEDNDTKRNSLIGLYAYLVHVTHYRQPWLVGSLSLRMVELTMKTSLNAMSPLALAHFGGVLVSAGCITEGCRFVLWASKPLQMLVEGHLLGYKVGQQSGDVHYSISNAHAILHTDYVAGQSFDVVQKNILDFMSKLEIHGLKLFNKYPILLLSQIMVLKEGLHMAGVAHVERFPTEDGILTEGTGPFFLVLGKVFHLSRAFLFRKMDEASRNIDISEAFAESYHQLNPHFLFGFLFEGLLSFLLARQSSDRIESANWIERVGAGKDAMLE</sequence>
<dbReference type="PANTHER" id="PTHR43642">
    <property type="entry name" value="HYBRID SIGNAL TRANSDUCTION HISTIDINE KINASE G"/>
    <property type="match status" value="1"/>
</dbReference>